<reference evidence="3" key="1">
    <citation type="journal article" date="2015" name="Genome Announc.">
        <title>Draft genome sequence of the fungus Penicillium brasilianum MG11.</title>
        <authorList>
            <person name="Horn F."/>
            <person name="Linde J."/>
            <person name="Mattern D.J."/>
            <person name="Walther G."/>
            <person name="Guthke R."/>
            <person name="Brakhage A.A."/>
            <person name="Valiante V."/>
        </authorList>
    </citation>
    <scope>NUCLEOTIDE SEQUENCE [LARGE SCALE GENOMIC DNA]</scope>
    <source>
        <strain evidence="3">MG11</strain>
    </source>
</reference>
<feature type="region of interest" description="Disordered" evidence="1">
    <location>
        <begin position="67"/>
        <end position="97"/>
    </location>
</feature>
<sequence length="319" mass="36047">MQSRAQGSRLKPLADSLEHVGFVSKGDKKLLTYQAQHEYYDKIVARYMKFCADHHKTLDAAFASLPTSASNDATSNPPAALPSSKRSPAEKSIPPPSSELSTLLLSLRKLREAVLATASETPIDFTQRVHIFSIRLSIRAQHPPSYFPSLRYSLDKLHSRSHPLPDSEVKEIVTYLILDYACRQDDMVSAFELRARARRDFKFSDKTIDQALDALMHDNWIVFWRVRKTVDSYTQAVMDWAVDRVRRHALKAVGSAYLNVHVSWIVGGCTGDDEGWTWEKLVDVEKLGWEKEGEKIVIRRPKTRLPANPEPAQSSTVGS</sequence>
<gene>
    <name evidence="2" type="ORF">PMG11_02675</name>
</gene>
<name>A0A0F7TIT3_PENBI</name>
<evidence type="ECO:0008006" key="4">
    <source>
        <dbReference type="Google" id="ProtNLM"/>
    </source>
</evidence>
<dbReference type="AlphaFoldDB" id="A0A0F7TIT3"/>
<dbReference type="OrthoDB" id="2100128at2759"/>
<keyword evidence="3" id="KW-1185">Reference proteome</keyword>
<dbReference type="EMBL" id="CDHK01000002">
    <property type="protein sequence ID" value="CEJ56469.1"/>
    <property type="molecule type" value="Genomic_DNA"/>
</dbReference>
<evidence type="ECO:0000313" key="2">
    <source>
        <dbReference type="EMBL" id="CEJ56469.1"/>
    </source>
</evidence>
<proteinExistence type="predicted"/>
<evidence type="ECO:0000256" key="1">
    <source>
        <dbReference type="SAM" id="MobiDB-lite"/>
    </source>
</evidence>
<protein>
    <recommendedName>
        <fullName evidence="4">SAC3/GANP domain protein</fullName>
    </recommendedName>
</protein>
<dbReference type="STRING" id="104259.A0A0F7TIT3"/>
<accession>A0A0F7TIT3</accession>
<dbReference type="PANTHER" id="PTHR39398">
    <property type="entry name" value="YALI0F14311P"/>
    <property type="match status" value="1"/>
</dbReference>
<organism evidence="2 3">
    <name type="scientific">Penicillium brasilianum</name>
    <dbReference type="NCBI Taxonomy" id="104259"/>
    <lineage>
        <taxon>Eukaryota</taxon>
        <taxon>Fungi</taxon>
        <taxon>Dikarya</taxon>
        <taxon>Ascomycota</taxon>
        <taxon>Pezizomycotina</taxon>
        <taxon>Eurotiomycetes</taxon>
        <taxon>Eurotiomycetidae</taxon>
        <taxon>Eurotiales</taxon>
        <taxon>Aspergillaceae</taxon>
        <taxon>Penicillium</taxon>
    </lineage>
</organism>
<feature type="compositionally biased region" description="Polar residues" evidence="1">
    <location>
        <begin position="67"/>
        <end position="77"/>
    </location>
</feature>
<dbReference type="PANTHER" id="PTHR39398:SF1">
    <property type="entry name" value="CSN8_PSMD8_EIF3K DOMAIN-CONTAINING PROTEIN"/>
    <property type="match status" value="1"/>
</dbReference>
<feature type="region of interest" description="Disordered" evidence="1">
    <location>
        <begin position="300"/>
        <end position="319"/>
    </location>
</feature>
<dbReference type="Proteomes" id="UP000042958">
    <property type="component" value="Unassembled WGS sequence"/>
</dbReference>
<evidence type="ECO:0000313" key="3">
    <source>
        <dbReference type="Proteomes" id="UP000042958"/>
    </source>
</evidence>